<sequence length="159" mass="17865">MHSRPERRRDPLSTALDILSRRDHSEAELARKLRSRGIDAGEIDRIVARLREFGYLNDRRVACRLAESALAQGKMVGARLRVELRRRGIPPELAEEALAQAAAGCDERALVGDLLARKFPGFDPAVADPREKRRVVGWFQRRGFGLSAILEALRCPVDE</sequence>
<dbReference type="PANTHER" id="PTHR33602">
    <property type="entry name" value="REGULATORY PROTEIN RECX FAMILY PROTEIN"/>
    <property type="match status" value="1"/>
</dbReference>
<evidence type="ECO:0000256" key="1">
    <source>
        <dbReference type="ARBA" id="ARBA00004496"/>
    </source>
</evidence>
<keyword evidence="9" id="KW-1185">Reference proteome</keyword>
<dbReference type="HOGENOM" id="CLU_066607_3_3_7"/>
<dbReference type="STRING" id="243231.GSU0147"/>
<comment type="subcellular location">
    <subcellularLocation>
        <location evidence="1 5">Cytoplasm</location>
    </subcellularLocation>
</comment>
<dbReference type="OrthoDB" id="9813859at2"/>
<organism evidence="8 9">
    <name type="scientific">Geobacter sulfurreducens (strain ATCC 51573 / DSM 12127 / PCA)</name>
    <dbReference type="NCBI Taxonomy" id="243231"/>
    <lineage>
        <taxon>Bacteria</taxon>
        <taxon>Pseudomonadati</taxon>
        <taxon>Thermodesulfobacteriota</taxon>
        <taxon>Desulfuromonadia</taxon>
        <taxon>Geobacterales</taxon>
        <taxon>Geobacteraceae</taxon>
        <taxon>Geobacter</taxon>
    </lineage>
</organism>
<dbReference type="PANTHER" id="PTHR33602:SF1">
    <property type="entry name" value="REGULATORY PROTEIN RECX FAMILY PROTEIN"/>
    <property type="match status" value="1"/>
</dbReference>
<dbReference type="KEGG" id="gsu:GSU0147"/>
<dbReference type="eggNOG" id="COG2137">
    <property type="taxonomic scope" value="Bacteria"/>
</dbReference>
<dbReference type="Gene3D" id="1.10.10.10">
    <property type="entry name" value="Winged helix-like DNA-binding domain superfamily/Winged helix DNA-binding domain"/>
    <property type="match status" value="2"/>
</dbReference>
<dbReference type="InterPro" id="IPR036388">
    <property type="entry name" value="WH-like_DNA-bd_sf"/>
</dbReference>
<dbReference type="Proteomes" id="UP000000577">
    <property type="component" value="Chromosome"/>
</dbReference>
<evidence type="ECO:0000256" key="3">
    <source>
        <dbReference type="ARBA" id="ARBA00018111"/>
    </source>
</evidence>
<protein>
    <recommendedName>
        <fullName evidence="3 5">Regulatory protein RecX</fullName>
    </recommendedName>
</protein>
<dbReference type="GO" id="GO:0006282">
    <property type="term" value="P:regulation of DNA repair"/>
    <property type="evidence" value="ECO:0007669"/>
    <property type="project" value="UniProtKB-UniRule"/>
</dbReference>
<dbReference type="AlphaFoldDB" id="Q74GU7"/>
<proteinExistence type="inferred from homology"/>
<reference evidence="8 9" key="2">
    <citation type="journal article" date="2012" name="BMC Genomics">
        <title>Comparative genomic analysis of Geobacter sulfurreducens KN400, a strain with enhanced capacity for extracellular electron transfer and electricity production.</title>
        <authorList>
            <person name="Butler J.E."/>
            <person name="Young N.D."/>
            <person name="Aklujkar M."/>
            <person name="Lovley D.R."/>
        </authorList>
    </citation>
    <scope>NUCLEOTIDE SEQUENCE [LARGE SCALE GENOMIC DNA]</scope>
    <source>
        <strain evidence="9">ATCC 51573 / DSM 12127 / PCA</strain>
    </source>
</reference>
<evidence type="ECO:0000313" key="8">
    <source>
        <dbReference type="EMBL" id="AAR33482.1"/>
    </source>
</evidence>
<dbReference type="InterPro" id="IPR053924">
    <property type="entry name" value="RecX_HTH_2nd"/>
</dbReference>
<accession>Q74GU7</accession>
<dbReference type="EnsemblBacteria" id="AAR33482">
    <property type="protein sequence ID" value="AAR33482"/>
    <property type="gene ID" value="GSU0147"/>
</dbReference>
<dbReference type="GO" id="GO:0005737">
    <property type="term" value="C:cytoplasm"/>
    <property type="evidence" value="ECO:0007669"/>
    <property type="project" value="UniProtKB-SubCell"/>
</dbReference>
<name>Q74GU7_GEOSL</name>
<comment type="function">
    <text evidence="5">Modulates RecA activity.</text>
</comment>
<evidence type="ECO:0000256" key="5">
    <source>
        <dbReference type="HAMAP-Rule" id="MF_01114"/>
    </source>
</evidence>
<dbReference type="InterPro" id="IPR053926">
    <property type="entry name" value="RecX_HTH_1st"/>
</dbReference>
<gene>
    <name evidence="5 8" type="primary">recX</name>
    <name evidence="8" type="ordered locus">GSU0147</name>
</gene>
<dbReference type="FunCoup" id="Q74GU7">
    <property type="interactions" value="72"/>
</dbReference>
<evidence type="ECO:0000313" key="9">
    <source>
        <dbReference type="Proteomes" id="UP000000577"/>
    </source>
</evidence>
<dbReference type="Pfam" id="PF02631">
    <property type="entry name" value="RecX_HTH2"/>
    <property type="match status" value="1"/>
</dbReference>
<dbReference type="HAMAP" id="MF_01114">
    <property type="entry name" value="RecX"/>
    <property type="match status" value="1"/>
</dbReference>
<dbReference type="InParanoid" id="Q74GU7"/>
<dbReference type="SMR" id="Q74GU7"/>
<dbReference type="Pfam" id="PF21982">
    <property type="entry name" value="RecX_HTH1"/>
    <property type="match status" value="1"/>
</dbReference>
<dbReference type="PATRIC" id="fig|243231.5.peg.148"/>
<reference evidence="8 9" key="1">
    <citation type="journal article" date="2003" name="Science">
        <title>Genome of Geobacter sulfurreducens: metal reduction in subsurface environments.</title>
        <authorList>
            <person name="Methe B.A."/>
            <person name="Nelson K.E."/>
            <person name="Eisen J.A."/>
            <person name="Paulsen I.T."/>
            <person name="Nelson W."/>
            <person name="Heidelberg J.F."/>
            <person name="Wu D."/>
            <person name="Wu M."/>
            <person name="Ward N."/>
            <person name="Beanan M.J."/>
            <person name="Dodson R.J."/>
            <person name="Madupu R."/>
            <person name="Brinkac L.M."/>
            <person name="Daugherty S.C."/>
            <person name="DeBoy R.T."/>
            <person name="Durkin A.S."/>
            <person name="Gwinn M."/>
            <person name="Kolonay J.F."/>
            <person name="Sullivan S.A."/>
            <person name="Haft D.H."/>
            <person name="Selengut J."/>
            <person name="Davidsen T.M."/>
            <person name="Zafar N."/>
            <person name="White O."/>
            <person name="Tran B."/>
            <person name="Romero C."/>
            <person name="Forberger H.A."/>
            <person name="Weidman J."/>
            <person name="Khouri H."/>
            <person name="Feldblyum T.V."/>
            <person name="Utterback T.R."/>
            <person name="Van Aken S.E."/>
            <person name="Lovley D.R."/>
            <person name="Fraser C.M."/>
        </authorList>
    </citation>
    <scope>NUCLEOTIDE SEQUENCE [LARGE SCALE GENOMIC DNA]</scope>
    <source>
        <strain evidence="9">ATCC 51573 / DSM 12127 / PCA</strain>
    </source>
</reference>
<evidence type="ECO:0000256" key="2">
    <source>
        <dbReference type="ARBA" id="ARBA00009695"/>
    </source>
</evidence>
<dbReference type="RefSeq" id="WP_010940823.1">
    <property type="nucleotide sequence ID" value="NC_002939.5"/>
</dbReference>
<dbReference type="GO" id="GO:0009432">
    <property type="term" value="P:SOS response"/>
    <property type="evidence" value="ECO:0000318"/>
    <property type="project" value="GO_Central"/>
</dbReference>
<evidence type="ECO:0000259" key="6">
    <source>
        <dbReference type="Pfam" id="PF02631"/>
    </source>
</evidence>
<keyword evidence="4 5" id="KW-0963">Cytoplasm</keyword>
<evidence type="ECO:0000259" key="7">
    <source>
        <dbReference type="Pfam" id="PF21982"/>
    </source>
</evidence>
<dbReference type="InterPro" id="IPR003783">
    <property type="entry name" value="Regulatory_RecX"/>
</dbReference>
<evidence type="ECO:0000256" key="4">
    <source>
        <dbReference type="ARBA" id="ARBA00022490"/>
    </source>
</evidence>
<comment type="similarity">
    <text evidence="2 5">Belongs to the RecX family.</text>
</comment>
<feature type="domain" description="RecX second three-helical" evidence="6">
    <location>
        <begin position="57"/>
        <end position="98"/>
    </location>
</feature>
<feature type="domain" description="RecX first three-helical" evidence="7">
    <location>
        <begin position="13"/>
        <end position="50"/>
    </location>
</feature>
<dbReference type="EMBL" id="AE017180">
    <property type="protein sequence ID" value="AAR33482.1"/>
    <property type="molecule type" value="Genomic_DNA"/>
</dbReference>